<accession>A0ABW8SR82</accession>
<keyword evidence="3" id="KW-0540">Nuclease</keyword>
<proteinExistence type="predicted"/>
<keyword evidence="3" id="KW-0255">Endonuclease</keyword>
<dbReference type="Pfam" id="PF07282">
    <property type="entry name" value="Cas12f1-like_TNB"/>
    <property type="match status" value="1"/>
</dbReference>
<gene>
    <name evidence="3" type="ORF">ACJDU8_23990</name>
</gene>
<evidence type="ECO:0000313" key="4">
    <source>
        <dbReference type="Proteomes" id="UP001623660"/>
    </source>
</evidence>
<evidence type="ECO:0000313" key="3">
    <source>
        <dbReference type="EMBL" id="MFL0198592.1"/>
    </source>
</evidence>
<dbReference type="Proteomes" id="UP001623660">
    <property type="component" value="Unassembled WGS sequence"/>
</dbReference>
<keyword evidence="3" id="KW-0378">Hydrolase</keyword>
<organism evidence="3 4">
    <name type="scientific">Candidatus Clostridium eludens</name>
    <dbReference type="NCBI Taxonomy" id="3381663"/>
    <lineage>
        <taxon>Bacteria</taxon>
        <taxon>Bacillati</taxon>
        <taxon>Bacillota</taxon>
        <taxon>Clostridia</taxon>
        <taxon>Eubacteriales</taxon>
        <taxon>Clostridiaceae</taxon>
        <taxon>Clostridium</taxon>
    </lineage>
</organism>
<dbReference type="InterPro" id="IPR010095">
    <property type="entry name" value="Cas12f1-like_TNB"/>
</dbReference>
<dbReference type="NCBIfam" id="NF040570">
    <property type="entry name" value="guided_TnpB"/>
    <property type="match status" value="1"/>
</dbReference>
<evidence type="ECO:0000256" key="1">
    <source>
        <dbReference type="ARBA" id="ARBA00023125"/>
    </source>
</evidence>
<protein>
    <submittedName>
        <fullName evidence="3">RNA-guided endonuclease TnpB family protein</fullName>
    </submittedName>
</protein>
<evidence type="ECO:0000259" key="2">
    <source>
        <dbReference type="Pfam" id="PF07282"/>
    </source>
</evidence>
<reference evidence="3 4" key="1">
    <citation type="submission" date="2024-11" db="EMBL/GenBank/DDBJ databases">
        <authorList>
            <person name="Heng Y.C."/>
            <person name="Lim A.C.H."/>
            <person name="Lee J.K.Y."/>
            <person name="Kittelmann S."/>
        </authorList>
    </citation>
    <scope>NUCLEOTIDE SEQUENCE [LARGE SCALE GENOMIC DNA]</scope>
    <source>
        <strain evidence="3 4">WILCCON 0269</strain>
    </source>
</reference>
<dbReference type="GO" id="GO:0004519">
    <property type="term" value="F:endonuclease activity"/>
    <property type="evidence" value="ECO:0007669"/>
    <property type="project" value="UniProtKB-KW"/>
</dbReference>
<keyword evidence="1" id="KW-0238">DNA-binding</keyword>
<name>A0ABW8SR82_9CLOT</name>
<sequence>MKDGVRINKCISVIIKNCNELEYKTMNKTLRDIQYLTCKASNRAMQMYYTWEYERIRYKNKYGEYPNEQEKFGKTYRNVVEGEMKVIMSTINAANVGQTNAFVMKKWNTDKNDILNYRKSVANFKLDMPIYLKNSNYKIYQGNHGFEITCSLFSKKYQNENDIKQVTFTTDKLDGNKKATLNKIINKEYKQGSAQIEISKKGKIKLTISFSFKPKKSTLDKNRILGVDLGLVNVATLAIWDNDTQNWDYINYKHNILSGQELIRFRQKLFNMQMSEKNVQKEIQKYNEQLHQKQLNKFEIGSINGLGLVKFRDTTEKHKKELSIASKCVGTGRIGHGYKSRMKPVNKMRDKVSRFADTFNHKYSRYIVDFSIKNNCGVIQMEDLSGSTQNTQKKFLKDWSYYDLQQKIKYKAEEHGIEVSFVDPKYTSLRCSFCGNILKENRDCKNNQAKFECAICGHKENAVILVI</sequence>
<dbReference type="NCBIfam" id="TIGR01766">
    <property type="entry name" value="IS200/IS605 family accessory protein TnpB-like domain"/>
    <property type="match status" value="1"/>
</dbReference>
<dbReference type="RefSeq" id="WP_406794698.1">
    <property type="nucleotide sequence ID" value="NZ_JBJHZX010000070.1"/>
</dbReference>
<comment type="caution">
    <text evidence="3">The sequence shown here is derived from an EMBL/GenBank/DDBJ whole genome shotgun (WGS) entry which is preliminary data.</text>
</comment>
<keyword evidence="4" id="KW-1185">Reference proteome</keyword>
<dbReference type="EMBL" id="JBJHZX010000070">
    <property type="protein sequence ID" value="MFL0198592.1"/>
    <property type="molecule type" value="Genomic_DNA"/>
</dbReference>
<feature type="domain" description="Cas12f1-like TNB" evidence="2">
    <location>
        <begin position="401"/>
        <end position="462"/>
    </location>
</feature>